<dbReference type="Pfam" id="PF24099">
    <property type="entry name" value="RBD_DGKtheta"/>
    <property type="match status" value="1"/>
</dbReference>
<comment type="subcellular location">
    <subcellularLocation>
        <location evidence="1">Membrane</location>
    </subcellularLocation>
</comment>
<dbReference type="UniPathway" id="UPA00230"/>
<name>A0A671UFE2_SPAAU</name>
<dbReference type="SMART" id="SM00109">
    <property type="entry name" value="C1"/>
    <property type="match status" value="2"/>
</dbReference>
<comment type="catalytic activity">
    <reaction evidence="16">
        <text>a 1,2-diacyl-sn-glycerol + ATP = a 1,2-diacyl-sn-glycero-3-phosphate + ADP + H(+)</text>
        <dbReference type="Rhea" id="RHEA:10272"/>
        <dbReference type="ChEBI" id="CHEBI:15378"/>
        <dbReference type="ChEBI" id="CHEBI:17815"/>
        <dbReference type="ChEBI" id="CHEBI:30616"/>
        <dbReference type="ChEBI" id="CHEBI:58608"/>
        <dbReference type="ChEBI" id="CHEBI:456216"/>
        <dbReference type="EC" id="2.7.1.107"/>
    </reaction>
</comment>
<evidence type="ECO:0000256" key="5">
    <source>
        <dbReference type="ARBA" id="ARBA00022723"/>
    </source>
</evidence>
<dbReference type="AlphaFoldDB" id="A0A671UFE2"/>
<proteinExistence type="inferred from homology"/>
<evidence type="ECO:0000256" key="1">
    <source>
        <dbReference type="ARBA" id="ARBA00004370"/>
    </source>
</evidence>
<evidence type="ECO:0000256" key="4">
    <source>
        <dbReference type="ARBA" id="ARBA00022679"/>
    </source>
</evidence>
<evidence type="ECO:0000313" key="20">
    <source>
        <dbReference type="Ensembl" id="ENSSAUP00010011404.1"/>
    </source>
</evidence>
<dbReference type="GO" id="GO:0016020">
    <property type="term" value="C:membrane"/>
    <property type="evidence" value="ECO:0007669"/>
    <property type="project" value="UniProtKB-SubCell"/>
</dbReference>
<dbReference type="FunFam" id="3.30.60.20:FF:000053">
    <property type="entry name" value="Diacylglycerol kinase"/>
    <property type="match status" value="1"/>
</dbReference>
<dbReference type="Gene3D" id="3.30.60.20">
    <property type="match status" value="2"/>
</dbReference>
<dbReference type="Gene3D" id="2.60.200.40">
    <property type="match status" value="1"/>
</dbReference>
<evidence type="ECO:0000256" key="12">
    <source>
        <dbReference type="ARBA" id="ARBA00023098"/>
    </source>
</evidence>
<dbReference type="Pfam" id="PF00781">
    <property type="entry name" value="DAGK_cat"/>
    <property type="match status" value="1"/>
</dbReference>
<keyword evidence="7 16" id="KW-0547">Nucleotide-binding</keyword>
<feature type="region of interest" description="Disordered" evidence="17">
    <location>
        <begin position="863"/>
        <end position="892"/>
    </location>
</feature>
<comment type="pathway">
    <text evidence="2">Lipid metabolism; glycerolipid metabolism.</text>
</comment>
<dbReference type="Pfam" id="PF00609">
    <property type="entry name" value="DAGK_acc"/>
    <property type="match status" value="1"/>
</dbReference>
<dbReference type="InterPro" id="IPR037607">
    <property type="entry name" value="DGK"/>
</dbReference>
<evidence type="ECO:0000259" key="19">
    <source>
        <dbReference type="PROSITE" id="PS50146"/>
    </source>
</evidence>
<dbReference type="Ensembl" id="ENSSAUT00010012134.1">
    <property type="protein sequence ID" value="ENSSAUP00010011404.1"/>
    <property type="gene ID" value="ENSSAUG00010005502.1"/>
</dbReference>
<evidence type="ECO:0000259" key="18">
    <source>
        <dbReference type="PROSITE" id="PS50081"/>
    </source>
</evidence>
<evidence type="ECO:0000313" key="21">
    <source>
        <dbReference type="Proteomes" id="UP000472265"/>
    </source>
</evidence>
<evidence type="ECO:0000256" key="3">
    <source>
        <dbReference type="ARBA" id="ARBA00009280"/>
    </source>
</evidence>
<evidence type="ECO:0000256" key="6">
    <source>
        <dbReference type="ARBA" id="ARBA00022737"/>
    </source>
</evidence>
<protein>
    <recommendedName>
        <fullName evidence="16">Diacylglycerol kinase</fullName>
        <shortName evidence="16">DAG kinase</shortName>
        <ecNumber evidence="16">2.7.1.107</ecNumber>
    </recommendedName>
</protein>
<dbReference type="Pfam" id="PF00130">
    <property type="entry name" value="C1_1"/>
    <property type="match status" value="1"/>
</dbReference>
<dbReference type="InterPro" id="IPR016064">
    <property type="entry name" value="NAD/diacylglycerol_kinase_sf"/>
</dbReference>
<evidence type="ECO:0000256" key="10">
    <source>
        <dbReference type="ARBA" id="ARBA00022833"/>
    </source>
</evidence>
<organism evidence="20 21">
    <name type="scientific">Sparus aurata</name>
    <name type="common">Gilthead sea bream</name>
    <dbReference type="NCBI Taxonomy" id="8175"/>
    <lineage>
        <taxon>Eukaryota</taxon>
        <taxon>Metazoa</taxon>
        <taxon>Chordata</taxon>
        <taxon>Craniata</taxon>
        <taxon>Vertebrata</taxon>
        <taxon>Euteleostomi</taxon>
        <taxon>Actinopterygii</taxon>
        <taxon>Neopterygii</taxon>
        <taxon>Teleostei</taxon>
        <taxon>Neoteleostei</taxon>
        <taxon>Acanthomorphata</taxon>
        <taxon>Eupercaria</taxon>
        <taxon>Spariformes</taxon>
        <taxon>Sparidae</taxon>
        <taxon>Sparus</taxon>
    </lineage>
</organism>
<dbReference type="Proteomes" id="UP000472265">
    <property type="component" value="Chromosome 18"/>
</dbReference>
<evidence type="ECO:0000256" key="8">
    <source>
        <dbReference type="ARBA" id="ARBA00022771"/>
    </source>
</evidence>
<reference evidence="20" key="3">
    <citation type="submission" date="2025-09" db="UniProtKB">
        <authorList>
            <consortium name="Ensembl"/>
        </authorList>
    </citation>
    <scope>IDENTIFICATION</scope>
</reference>
<dbReference type="SUPFAM" id="SSF57889">
    <property type="entry name" value="Cysteine-rich domain"/>
    <property type="match status" value="2"/>
</dbReference>
<comment type="similarity">
    <text evidence="3 16">Belongs to the eukaryotic diacylglycerol kinase family.</text>
</comment>
<dbReference type="CDD" id="cd17111">
    <property type="entry name" value="RA1_DAGK-theta"/>
    <property type="match status" value="1"/>
</dbReference>
<dbReference type="Gene3D" id="3.40.50.10330">
    <property type="entry name" value="Probable inorganic polyphosphate/atp-NAD kinase, domain 1"/>
    <property type="match status" value="1"/>
</dbReference>
<keyword evidence="5" id="KW-0479">Metal-binding</keyword>
<dbReference type="InterPro" id="IPR046349">
    <property type="entry name" value="C1-like_sf"/>
</dbReference>
<keyword evidence="8" id="KW-0863">Zinc-finger</keyword>
<dbReference type="PROSITE" id="PS50081">
    <property type="entry name" value="ZF_DAG_PE_2"/>
    <property type="match status" value="2"/>
</dbReference>
<dbReference type="PANTHER" id="PTHR11255">
    <property type="entry name" value="DIACYLGLYCEROL KINASE"/>
    <property type="match status" value="1"/>
</dbReference>
<comment type="catalytic activity">
    <reaction evidence="14">
        <text>1,2-di-(9Z-octadecenoyl)-sn-glycerol + ATP = 1,2-di-(9Z-octadecenoyl)-sn-glycero-3-phosphate + ADP + H(+)</text>
        <dbReference type="Rhea" id="RHEA:40327"/>
        <dbReference type="ChEBI" id="CHEBI:15378"/>
        <dbReference type="ChEBI" id="CHEBI:30616"/>
        <dbReference type="ChEBI" id="CHEBI:52333"/>
        <dbReference type="ChEBI" id="CHEBI:74546"/>
        <dbReference type="ChEBI" id="CHEBI:456216"/>
    </reaction>
    <physiologicalReaction direction="left-to-right" evidence="14">
        <dbReference type="Rhea" id="RHEA:40328"/>
    </physiologicalReaction>
</comment>
<dbReference type="GO" id="GO:0005524">
    <property type="term" value="F:ATP binding"/>
    <property type="evidence" value="ECO:0007669"/>
    <property type="project" value="UniProtKB-KW"/>
</dbReference>
<feature type="region of interest" description="Disordered" evidence="17">
    <location>
        <begin position="1"/>
        <end position="51"/>
    </location>
</feature>
<feature type="compositionally biased region" description="Basic residues" evidence="17">
    <location>
        <begin position="863"/>
        <end position="875"/>
    </location>
</feature>
<feature type="region of interest" description="Disordered" evidence="17">
    <location>
        <begin position="234"/>
        <end position="257"/>
    </location>
</feature>
<evidence type="ECO:0000256" key="11">
    <source>
        <dbReference type="ARBA" id="ARBA00022840"/>
    </source>
</evidence>
<dbReference type="InterPro" id="IPR017438">
    <property type="entry name" value="ATP-NAD_kinase_N"/>
</dbReference>
<keyword evidence="11 16" id="KW-0067">ATP-binding</keyword>
<gene>
    <name evidence="20" type="primary">DGKQ</name>
</gene>
<evidence type="ECO:0000256" key="14">
    <source>
        <dbReference type="ARBA" id="ARBA00023371"/>
    </source>
</evidence>
<evidence type="ECO:0000256" key="17">
    <source>
        <dbReference type="SAM" id="MobiDB-lite"/>
    </source>
</evidence>
<keyword evidence="12" id="KW-0443">Lipid metabolism</keyword>
<dbReference type="PROSITE" id="PS00479">
    <property type="entry name" value="ZF_DAG_PE_1"/>
    <property type="match status" value="1"/>
</dbReference>
<keyword evidence="9 16" id="KW-0418">Kinase</keyword>
<keyword evidence="6" id="KW-0677">Repeat</keyword>
<evidence type="ECO:0000256" key="13">
    <source>
        <dbReference type="ARBA" id="ARBA00023136"/>
    </source>
</evidence>
<dbReference type="InParanoid" id="A0A671UFE2"/>
<dbReference type="SMART" id="SM00045">
    <property type="entry name" value="DAGKa"/>
    <property type="match status" value="1"/>
</dbReference>
<dbReference type="FunFam" id="3.30.60.20:FF:000002">
    <property type="entry name" value="Diacylglycerol kinase"/>
    <property type="match status" value="1"/>
</dbReference>
<dbReference type="CDD" id="cd20803">
    <property type="entry name" value="C1_DGKtheta_typeV_rpt1"/>
    <property type="match status" value="1"/>
</dbReference>
<comment type="pathway">
    <text evidence="15">Glycerolipid metabolism.</text>
</comment>
<dbReference type="OMA" id="TCKDLWK"/>
<dbReference type="InterPro" id="IPR002219">
    <property type="entry name" value="PKC_DAG/PE"/>
</dbReference>
<feature type="domain" description="Phorbol-ester/DAG-type" evidence="18">
    <location>
        <begin position="55"/>
        <end position="103"/>
    </location>
</feature>
<accession>A0A671UFE2</accession>
<evidence type="ECO:0000256" key="9">
    <source>
        <dbReference type="ARBA" id="ARBA00022777"/>
    </source>
</evidence>
<feature type="compositionally biased region" description="Low complexity" evidence="17">
    <location>
        <begin position="9"/>
        <end position="27"/>
    </location>
</feature>
<dbReference type="InterPro" id="IPR056392">
    <property type="entry name" value="DGKtheta_RBD"/>
</dbReference>
<dbReference type="FunFam" id="3.40.50.10330:FF:000012">
    <property type="entry name" value="Diacylglycerol kinase"/>
    <property type="match status" value="1"/>
</dbReference>
<dbReference type="GO" id="GO:0046486">
    <property type="term" value="P:glycerolipid metabolic process"/>
    <property type="evidence" value="ECO:0007669"/>
    <property type="project" value="UniProtKB-UniPathway"/>
</dbReference>
<feature type="domain" description="DAGKc" evidence="19">
    <location>
        <begin position="535"/>
        <end position="672"/>
    </location>
</feature>
<dbReference type="GO" id="GO:0008270">
    <property type="term" value="F:zinc ion binding"/>
    <property type="evidence" value="ECO:0007669"/>
    <property type="project" value="UniProtKB-KW"/>
</dbReference>
<evidence type="ECO:0000256" key="7">
    <source>
        <dbReference type="ARBA" id="ARBA00022741"/>
    </source>
</evidence>
<keyword evidence="21" id="KW-1185">Reference proteome</keyword>
<dbReference type="InterPro" id="IPR001206">
    <property type="entry name" value="Diacylglycerol_kinase_cat_dom"/>
</dbReference>
<dbReference type="InterPro" id="IPR000756">
    <property type="entry name" value="Diacylglycerol_kin_accessory"/>
</dbReference>
<dbReference type="CDD" id="cd20854">
    <property type="entry name" value="C1_DGKtheta_typeV_rpt3"/>
    <property type="match status" value="1"/>
</dbReference>
<dbReference type="PROSITE" id="PS50146">
    <property type="entry name" value="DAGK"/>
    <property type="match status" value="1"/>
</dbReference>
<feature type="domain" description="Phorbol-ester/DAG-type" evidence="18">
    <location>
        <begin position="146"/>
        <end position="197"/>
    </location>
</feature>
<keyword evidence="13" id="KW-0472">Membrane</keyword>
<dbReference type="GO" id="GO:0007200">
    <property type="term" value="P:phospholipase C-activating G protein-coupled receptor signaling pathway"/>
    <property type="evidence" value="ECO:0007669"/>
    <property type="project" value="InterPro"/>
</dbReference>
<dbReference type="GO" id="GO:0004143">
    <property type="term" value="F:ATP-dependent diacylglycerol kinase activity"/>
    <property type="evidence" value="ECO:0007669"/>
    <property type="project" value="UniProtKB-EC"/>
</dbReference>
<sequence>SDRYFIFYSSSFPSGSSGNTSSAAPSPQRGDMADSGRARPQSPGFRPKYQSSAQGHCLRKVTLTKPTFCHSCSDFIWGLVGFLCDVCNFMCHEKCLKTLRSVCSCMTPSSVRVSNKRLLCELHVHADCAVFSCADCRRTHLDDTFQHHWREGNLVSGARCEVCRRSCGSSDVLAGMRCEWCSSTSHTACYLSVPPECTLGRLRCMLLHPACVRLDSRNFSKMHCYRITESCSHELDNSDDVDPSAAVSKDGQPAAPESGKQFLKVFDGDDAIKRGFFRLVSILRATRNEEVVEAALRAFYLPDGPQDFELHEIGGLHRLHSDDILNRNGGPDNKSSLKDGGDAWLLRAKPRDAEVIKVYAGWFTLLNITFWTNLSAVETEHLVLMEHKLFPDDSEPVFYRVQPSNSIIKMIKEESVVTFETLVLQVSLRQMNQTRFYIVENRNQALQVRLLIGGLPPLLTKEGYVQLIEEHLTIKSESQLTSPQTTLPKHSAVALQVSCFSEAERIYMLAKDTAVNNKMLTSLVIPEIQLNKLAADVCPLLVFVNPKSGGLKGRELLYSFRKLLNPHQVFDISNGGPLAGLHTFQEVPRFRVLVCGGDGTVGWVLGVLEAVRHKLVCREPPIGIVPLGTGNDLARILRWGAGYSNEDPHHILVSLDEADEVLMDRWTILLDAQDISEDGKDNGFLEPPKIVQMNNYFGLGIDAELSLDFHQAREDEPDKFTSRFHNKGVYVKVGLQKISYTRSLHKELQLQVDAQNVPLPNIEGLIFLNIPSWGSGADLWGSEVDGRYGKPSIDDGLLEVVGVTGVVHMGQVQSGMRSGIRIAQGNYIRLTVSKPIPVQVDGEPWIQPPGHIIISAAGPKVRMLRKSKQKQKKSSGVKDGHSESPLSRDGGH</sequence>
<evidence type="ECO:0000256" key="2">
    <source>
        <dbReference type="ARBA" id="ARBA00005175"/>
    </source>
</evidence>
<reference evidence="20" key="1">
    <citation type="submission" date="2021-04" db="EMBL/GenBank/DDBJ databases">
        <authorList>
            <consortium name="Wellcome Sanger Institute Data Sharing"/>
        </authorList>
    </citation>
    <scope>NUCLEOTIDE SEQUENCE [LARGE SCALE GENOMIC DNA]</scope>
</reference>
<evidence type="ECO:0000256" key="16">
    <source>
        <dbReference type="RuleBase" id="RU361128"/>
    </source>
</evidence>
<keyword evidence="10" id="KW-0862">Zinc</keyword>
<keyword evidence="4 16" id="KW-0808">Transferase</keyword>
<dbReference type="FunFam" id="2.60.200.40:FF:000004">
    <property type="entry name" value="Diacylglycerol kinase"/>
    <property type="match status" value="1"/>
</dbReference>
<dbReference type="GeneTree" id="ENSGT00940000159492"/>
<evidence type="ECO:0000256" key="15">
    <source>
        <dbReference type="ARBA" id="ARBA00060536"/>
    </source>
</evidence>
<dbReference type="PANTHER" id="PTHR11255:SF54">
    <property type="entry name" value="DIACYLGLYCEROL KINASE THETA"/>
    <property type="match status" value="1"/>
</dbReference>
<dbReference type="EC" id="2.7.1.107" evidence="16"/>
<dbReference type="SUPFAM" id="SSF111331">
    <property type="entry name" value="NAD kinase/diacylglycerol kinase-like"/>
    <property type="match status" value="1"/>
</dbReference>
<dbReference type="SMART" id="SM00046">
    <property type="entry name" value="DAGKc"/>
    <property type="match status" value="1"/>
</dbReference>
<reference evidence="20" key="2">
    <citation type="submission" date="2025-08" db="UniProtKB">
        <authorList>
            <consortium name="Ensembl"/>
        </authorList>
    </citation>
    <scope>IDENTIFICATION</scope>
</reference>